<name>A0AAD6Y0A3_9AGAR</name>
<feature type="compositionally biased region" description="Pro residues" evidence="1">
    <location>
        <begin position="1"/>
        <end position="27"/>
    </location>
</feature>
<accession>A0AAD6Y0A3</accession>
<evidence type="ECO:0000256" key="1">
    <source>
        <dbReference type="SAM" id="MobiDB-lite"/>
    </source>
</evidence>
<feature type="region of interest" description="Disordered" evidence="1">
    <location>
        <begin position="94"/>
        <end position="212"/>
    </location>
</feature>
<comment type="caution">
    <text evidence="2">The sequence shown here is derived from an EMBL/GenBank/DDBJ whole genome shotgun (WGS) entry which is preliminary data.</text>
</comment>
<dbReference type="EMBL" id="JARJCW010000110">
    <property type="protein sequence ID" value="KAJ7193212.1"/>
    <property type="molecule type" value="Genomic_DNA"/>
</dbReference>
<evidence type="ECO:0000313" key="3">
    <source>
        <dbReference type="Proteomes" id="UP001219525"/>
    </source>
</evidence>
<reference evidence="2" key="1">
    <citation type="submission" date="2023-03" db="EMBL/GenBank/DDBJ databases">
        <title>Massive genome expansion in bonnet fungi (Mycena s.s.) driven by repeated elements and novel gene families across ecological guilds.</title>
        <authorList>
            <consortium name="Lawrence Berkeley National Laboratory"/>
            <person name="Harder C.B."/>
            <person name="Miyauchi S."/>
            <person name="Viragh M."/>
            <person name="Kuo A."/>
            <person name="Thoen E."/>
            <person name="Andreopoulos B."/>
            <person name="Lu D."/>
            <person name="Skrede I."/>
            <person name="Drula E."/>
            <person name="Henrissat B."/>
            <person name="Morin E."/>
            <person name="Kohler A."/>
            <person name="Barry K."/>
            <person name="LaButti K."/>
            <person name="Morin E."/>
            <person name="Salamov A."/>
            <person name="Lipzen A."/>
            <person name="Mereny Z."/>
            <person name="Hegedus B."/>
            <person name="Baldrian P."/>
            <person name="Stursova M."/>
            <person name="Weitz H."/>
            <person name="Taylor A."/>
            <person name="Grigoriev I.V."/>
            <person name="Nagy L.G."/>
            <person name="Martin F."/>
            <person name="Kauserud H."/>
        </authorList>
    </citation>
    <scope>NUCLEOTIDE SEQUENCE</scope>
    <source>
        <strain evidence="2">9144</strain>
    </source>
</reference>
<dbReference type="AlphaFoldDB" id="A0AAD6Y0A3"/>
<feature type="compositionally biased region" description="Low complexity" evidence="1">
    <location>
        <begin position="177"/>
        <end position="201"/>
    </location>
</feature>
<proteinExistence type="predicted"/>
<evidence type="ECO:0000313" key="2">
    <source>
        <dbReference type="EMBL" id="KAJ7193212.1"/>
    </source>
</evidence>
<organism evidence="2 3">
    <name type="scientific">Mycena pura</name>
    <dbReference type="NCBI Taxonomy" id="153505"/>
    <lineage>
        <taxon>Eukaryota</taxon>
        <taxon>Fungi</taxon>
        <taxon>Dikarya</taxon>
        <taxon>Basidiomycota</taxon>
        <taxon>Agaricomycotina</taxon>
        <taxon>Agaricomycetes</taxon>
        <taxon>Agaricomycetidae</taxon>
        <taxon>Agaricales</taxon>
        <taxon>Marasmiineae</taxon>
        <taxon>Mycenaceae</taxon>
        <taxon>Mycena</taxon>
    </lineage>
</organism>
<feature type="compositionally biased region" description="Polar residues" evidence="1">
    <location>
        <begin position="94"/>
        <end position="109"/>
    </location>
</feature>
<protein>
    <submittedName>
        <fullName evidence="2">Uncharacterized protein</fullName>
    </submittedName>
</protein>
<dbReference type="Proteomes" id="UP001219525">
    <property type="component" value="Unassembled WGS sequence"/>
</dbReference>
<keyword evidence="3" id="KW-1185">Reference proteome</keyword>
<feature type="region of interest" description="Disordered" evidence="1">
    <location>
        <begin position="1"/>
        <end position="29"/>
    </location>
</feature>
<sequence length="310" mass="33479">METDPNFPPTPPTSLPSAPPLQLPGPTPDALLIESNVKLLDQMHQMQATYKQELDAQMQAFREQAFSEFAVICAERDAAQAQVKELKTYIDLNKASTSQNRDSTPQPESNKARRPRPGPTKLTGNAGARTQPPARKRVTLNSNPPPTERRSKNNPRPRVDVTQAPGDGPGSSSQAPKAAVSTSIPSSSTNAAASSTSAATKAPKKKKDRRLREHQIIQSTLDKAAQSLKKGLECHVRFLWGVLSTRAAPVSASAQAVAFFNQRFSGLNVAQLKQQGQMGQLVLGRFGSVQVQGTFPRTLNLNRVRGSGIC</sequence>
<gene>
    <name evidence="2" type="ORF">GGX14DRAFT_577390</name>
</gene>